<dbReference type="SUPFAM" id="SSF52733">
    <property type="entry name" value="Nicotinate mononucleotide:5,6-dimethylbenzimidazole phosphoribosyltransferase (CobT)"/>
    <property type="match status" value="1"/>
</dbReference>
<accession>A0A833LVL3</accession>
<dbReference type="PANTHER" id="PTHR43463">
    <property type="entry name" value="NICOTINATE-NUCLEOTIDE--DIMETHYLBENZIMIDAZOLE PHOSPHORIBOSYLTRANSFERASE"/>
    <property type="match status" value="1"/>
</dbReference>
<dbReference type="PANTHER" id="PTHR43463:SF1">
    <property type="entry name" value="NICOTINATE-NUCLEOTIDE--DIMETHYLBENZIMIDAZOLE PHOSPHORIBOSYLTRANSFERASE"/>
    <property type="match status" value="1"/>
</dbReference>
<keyword evidence="1" id="KW-0328">Glycosyltransferase</keyword>
<sequence length="136" mass="14479">IEKILEVNRPDPKDGLDILAKVGGFEIGGIAGLILGAAARRKPVLVDGFISTAGALIAYKIEPFVRDYLIFSHRSVERGHRYMQEMLGCRQPLLDLNFRLGEGTGAAVAMNLVEGAVAILTEVATFAEAAVAGADK</sequence>
<dbReference type="Gene3D" id="3.40.50.10210">
    <property type="match status" value="1"/>
</dbReference>
<evidence type="ECO:0000313" key="2">
    <source>
        <dbReference type="Proteomes" id="UP000460298"/>
    </source>
</evidence>
<dbReference type="InterPro" id="IPR003200">
    <property type="entry name" value="Nict_dMeBzImd_PRibTrfase"/>
</dbReference>
<dbReference type="AlphaFoldDB" id="A0A833LVL3"/>
<dbReference type="CDD" id="cd02439">
    <property type="entry name" value="DMB-PRT_CobT"/>
    <property type="match status" value="1"/>
</dbReference>
<dbReference type="EMBL" id="WBUI01000067">
    <property type="protein sequence ID" value="KAB2927699.1"/>
    <property type="molecule type" value="Genomic_DNA"/>
</dbReference>
<protein>
    <submittedName>
        <fullName evidence="1">Nicotinate-nucleotide--dimethylbenzimidazole phosphoribosyltransferase</fullName>
    </submittedName>
</protein>
<dbReference type="GO" id="GO:0008939">
    <property type="term" value="F:nicotinate-nucleotide-dimethylbenzimidazole phosphoribosyltransferase activity"/>
    <property type="evidence" value="ECO:0007669"/>
    <property type="project" value="InterPro"/>
</dbReference>
<dbReference type="Proteomes" id="UP000460298">
    <property type="component" value="Unassembled WGS sequence"/>
</dbReference>
<dbReference type="InterPro" id="IPR036087">
    <property type="entry name" value="Nict_dMeBzImd_PRibTrfase_sf"/>
</dbReference>
<evidence type="ECO:0000313" key="1">
    <source>
        <dbReference type="EMBL" id="KAB2927699.1"/>
    </source>
</evidence>
<keyword evidence="1" id="KW-0808">Transferase</keyword>
<organism evidence="1 2">
    <name type="scientific">Leptonema illini</name>
    <dbReference type="NCBI Taxonomy" id="183"/>
    <lineage>
        <taxon>Bacteria</taxon>
        <taxon>Pseudomonadati</taxon>
        <taxon>Spirochaetota</taxon>
        <taxon>Spirochaetia</taxon>
        <taxon>Leptospirales</taxon>
        <taxon>Leptospiraceae</taxon>
        <taxon>Leptonema</taxon>
    </lineage>
</organism>
<feature type="non-terminal residue" evidence="1">
    <location>
        <position position="1"/>
    </location>
</feature>
<comment type="caution">
    <text evidence="1">The sequence shown here is derived from an EMBL/GenBank/DDBJ whole genome shotgun (WGS) entry which is preliminary data.</text>
</comment>
<name>A0A833LVL3_9LEPT</name>
<gene>
    <name evidence="1" type="ORF">F9K24_22490</name>
</gene>
<reference evidence="1 2" key="1">
    <citation type="submission" date="2019-10" db="EMBL/GenBank/DDBJ databases">
        <title>Extracellular Electron Transfer in a Candidatus Methanoperedens spp. Enrichment Culture.</title>
        <authorList>
            <person name="Berger S."/>
            <person name="Rangel Shaw D."/>
            <person name="Berben T."/>
            <person name="In 'T Zandt M."/>
            <person name="Frank J."/>
            <person name="Reimann J."/>
            <person name="Jetten M.S.M."/>
            <person name="Welte C.U."/>
        </authorList>
    </citation>
    <scope>NUCLEOTIDE SEQUENCE [LARGE SCALE GENOMIC DNA]</scope>
    <source>
        <strain evidence="1">SB12</strain>
    </source>
</reference>
<proteinExistence type="predicted"/>
<dbReference type="Pfam" id="PF02277">
    <property type="entry name" value="DBI_PRT"/>
    <property type="match status" value="1"/>
</dbReference>